<evidence type="ECO:0000259" key="1">
    <source>
        <dbReference type="Pfam" id="PF03235"/>
    </source>
</evidence>
<evidence type="ECO:0000313" key="4">
    <source>
        <dbReference type="Proteomes" id="UP000028653"/>
    </source>
</evidence>
<dbReference type="InterPro" id="IPR004919">
    <property type="entry name" value="GmrSD_N"/>
</dbReference>
<gene>
    <name evidence="3" type="ORF">GBAG_3038</name>
</gene>
<reference evidence="3 4" key="1">
    <citation type="submission" date="2014-05" db="EMBL/GenBank/DDBJ databases">
        <title>ATOL: Assembling a taxonomically balanced genome-scale reconstruction of the evolutionary history of the Enterobacteriaceae.</title>
        <authorList>
            <person name="Plunkett G.III."/>
            <person name="Neeno-Eckwall E.C."/>
            <person name="Glasner J.D."/>
            <person name="Perna N.T."/>
        </authorList>
    </citation>
    <scope>NUCLEOTIDE SEQUENCE [LARGE SCALE GENOMIC DNA]</scope>
    <source>
        <strain evidence="3 4">ATCC 33320</strain>
    </source>
</reference>
<dbReference type="EMBL" id="JMPI01000050">
    <property type="protein sequence ID" value="KFC79760.1"/>
    <property type="molecule type" value="Genomic_DNA"/>
</dbReference>
<keyword evidence="4" id="KW-1185">Reference proteome</keyword>
<evidence type="ECO:0000313" key="3">
    <source>
        <dbReference type="EMBL" id="KFC79760.1"/>
    </source>
</evidence>
<dbReference type="Pfam" id="PF03235">
    <property type="entry name" value="GmrSD_N"/>
    <property type="match status" value="1"/>
</dbReference>
<dbReference type="RefSeq" id="WP_034497602.1">
    <property type="nucleotide sequence ID" value="NZ_JMPI01000050.1"/>
</dbReference>
<feature type="domain" description="GmrSD restriction endonucleases N-terminal" evidence="1">
    <location>
        <begin position="15"/>
        <end position="214"/>
    </location>
</feature>
<dbReference type="Proteomes" id="UP000028653">
    <property type="component" value="Unassembled WGS sequence"/>
</dbReference>
<dbReference type="AlphaFoldDB" id="A0A085G7R5"/>
<evidence type="ECO:0008006" key="5">
    <source>
        <dbReference type="Google" id="ProtNLM"/>
    </source>
</evidence>
<protein>
    <recommendedName>
        <fullName evidence="5">DUF262 domain-containing protein</fullName>
    </recommendedName>
</protein>
<dbReference type="PANTHER" id="PTHR35149:SF1">
    <property type="entry name" value="DUF5655 DOMAIN-CONTAINING PROTEIN"/>
    <property type="match status" value="1"/>
</dbReference>
<accession>A0A085G7R5</accession>
<organism evidence="3 4">
    <name type="scientific">Buttiauxella agrestis ATCC 33320</name>
    <dbReference type="NCBI Taxonomy" id="1006004"/>
    <lineage>
        <taxon>Bacteria</taxon>
        <taxon>Pseudomonadati</taxon>
        <taxon>Pseudomonadota</taxon>
        <taxon>Gammaproteobacteria</taxon>
        <taxon>Enterobacterales</taxon>
        <taxon>Enterobacteriaceae</taxon>
        <taxon>Buttiauxella</taxon>
    </lineage>
</organism>
<dbReference type="OrthoDB" id="9798761at2"/>
<comment type="caution">
    <text evidence="3">The sequence shown here is derived from an EMBL/GenBank/DDBJ whole genome shotgun (WGS) entry which is preliminary data.</text>
</comment>
<dbReference type="PANTHER" id="PTHR35149">
    <property type="entry name" value="SLL5132 PROTEIN"/>
    <property type="match status" value="1"/>
</dbReference>
<feature type="domain" description="GmrSD restriction endonucleases C-terminal" evidence="2">
    <location>
        <begin position="523"/>
        <end position="631"/>
    </location>
</feature>
<dbReference type="InterPro" id="IPR011089">
    <property type="entry name" value="GmrSD_C"/>
</dbReference>
<proteinExistence type="predicted"/>
<dbReference type="eggNOG" id="COG1479">
    <property type="taxonomic scope" value="Bacteria"/>
</dbReference>
<sequence length="650" mass="73835">MSKKELKPELLTVGKLFTDNYLIPIYQRNYAWRAEQIEQLISDIQDSVAGGQDGYFLGNLVVIKRGREDEFEVIDGQQRLTTLYLLLTFLEQDGEGEKPSVGHAGHLQYESRARATEALRRVAQEAAKGKVRPQGSTSNADAGIHEGYSIINQFFKQNETLNRSREKFSDFLLTKVTVVRASLPPNTDLNRYFEIMNTRGQQLKQVDIVKARLMSKLPNQYERECFAWVWDACADMDSYVQMSLTRGDTSLRNKIFGDEWSWLEVTSFASLTESRPQSGINSSRQSSEGVSLSLDEALSKYAKEIESNSTEDEGNERFRSTIEFPAFLLHVLRIMKGDEVEDEGQLDDKRLIKSFDDAVNNVPDAKADWVRSFAFMLLKCRNLFDGFILKRQFTANIGDDGDWSLQRLKKGGADKKPTPTYIHVFSASNGNLEEDSGADPHTRDVLLLQSMLRITYTSPRTMHWITKVLRWLSVKAPQDAKHADLADLLKGYARSKVKETFPFEEDQQPQGFGISRIVFSYLDYLLLSDSSKRDFKFQFRTSIEHFYPQHPDKEQSGAVVSGSSLNLLGNLALVSVSANSKFSNSLPRAKAENFKDTIELQSPKLKRMAEITRNTGWNDQQITAHHEEMVTLLRDDVSLVEASGRSYPGR</sequence>
<name>A0A085G7R5_9ENTR</name>
<dbReference type="Pfam" id="PF07510">
    <property type="entry name" value="GmrSD_C"/>
    <property type="match status" value="1"/>
</dbReference>
<evidence type="ECO:0000259" key="2">
    <source>
        <dbReference type="Pfam" id="PF07510"/>
    </source>
</evidence>